<dbReference type="AlphaFoldDB" id="I1YG19"/>
<dbReference type="Proteomes" id="UP000009145">
    <property type="component" value="Chromosome"/>
</dbReference>
<dbReference type="PATRIC" id="fig|754477.3.peg.683"/>
<accession>I1YG19</accession>
<dbReference type="OrthoDB" id="5609375at2"/>
<keyword evidence="2" id="KW-1185">Reference proteome</keyword>
<name>I1YG19_METFJ</name>
<dbReference type="STRING" id="754477.Q7C_691"/>
<dbReference type="EMBL" id="CP003380">
    <property type="protein sequence ID" value="AFJ01862.1"/>
    <property type="molecule type" value="Genomic_DNA"/>
</dbReference>
<reference evidence="1 2" key="1">
    <citation type="journal article" date="2012" name="J. Bacteriol.">
        <title>Complete genome sequences of Methylophaga sp. strain JAM1 and Methylophaga sp. strain JAM7.</title>
        <authorList>
            <person name="Villeneuve C."/>
            <person name="Martineau C."/>
            <person name="Mauffrey F."/>
            <person name="Villemur R."/>
        </authorList>
    </citation>
    <scope>NUCLEOTIDE SEQUENCE [LARGE SCALE GENOMIC DNA]</scope>
    <source>
        <strain evidence="1 2">JAM7</strain>
    </source>
</reference>
<organism evidence="1 2">
    <name type="scientific">Methylophaga frappieri (strain ATCC BAA-2434 / DSM 25690 / JAM7)</name>
    <dbReference type="NCBI Taxonomy" id="754477"/>
    <lineage>
        <taxon>Bacteria</taxon>
        <taxon>Pseudomonadati</taxon>
        <taxon>Pseudomonadota</taxon>
        <taxon>Gammaproteobacteria</taxon>
        <taxon>Thiotrichales</taxon>
        <taxon>Piscirickettsiaceae</taxon>
        <taxon>Methylophaga</taxon>
    </lineage>
</organism>
<dbReference type="KEGG" id="mec:Q7C_691"/>
<gene>
    <name evidence="1" type="ordered locus">Q7C_691</name>
</gene>
<protein>
    <submittedName>
        <fullName evidence="1">Uncharacterized protein</fullName>
    </submittedName>
</protein>
<dbReference type="HOGENOM" id="CLU_182212_0_0_6"/>
<proteinExistence type="predicted"/>
<evidence type="ECO:0000313" key="2">
    <source>
        <dbReference type="Proteomes" id="UP000009145"/>
    </source>
</evidence>
<evidence type="ECO:0000313" key="1">
    <source>
        <dbReference type="EMBL" id="AFJ01862.1"/>
    </source>
</evidence>
<sequence length="98" mass="11023" precursor="true">MTFRQGSALRHLYLLATLLLLMQSFALWHDSVHLFHTHETQCERLEAVTHLPAIDAVTLVQSYPPVERLLLATPVLAFQQISTLQDAQSIRGPPAHLS</sequence>
<dbReference type="RefSeq" id="WP_014703283.1">
    <property type="nucleotide sequence ID" value="NC_017856.1"/>
</dbReference>